<comment type="caution">
    <text evidence="3">The sequence shown here is derived from an EMBL/GenBank/DDBJ whole genome shotgun (WGS) entry which is preliminary data.</text>
</comment>
<evidence type="ECO:0000313" key="4">
    <source>
        <dbReference type="Proteomes" id="UP000053675"/>
    </source>
</evidence>
<feature type="domain" description="Extensin-like C-terminal" evidence="2">
    <location>
        <begin position="57"/>
        <end position="230"/>
    </location>
</feature>
<keyword evidence="4" id="KW-1185">Reference proteome</keyword>
<dbReference type="Proteomes" id="UP000053675">
    <property type="component" value="Unassembled WGS sequence"/>
</dbReference>
<gene>
    <name evidence="3" type="ORF">EL18_00550</name>
</gene>
<feature type="chain" id="PRO_5015684085" evidence="1">
    <location>
        <begin position="24"/>
        <end position="230"/>
    </location>
</feature>
<dbReference type="InterPro" id="IPR009683">
    <property type="entry name" value="Extensin-like_C"/>
</dbReference>
<name>A0A084U998_9HYPH</name>
<dbReference type="EMBL" id="JMQM01000001">
    <property type="protein sequence ID" value="KFB09534.1"/>
    <property type="molecule type" value="Genomic_DNA"/>
</dbReference>
<dbReference type="eggNOG" id="COG3921">
    <property type="taxonomic scope" value="Bacteria"/>
</dbReference>
<accession>A0A084U998</accession>
<organism evidence="3 4">
    <name type="scientific">Nitratireductor basaltis</name>
    <dbReference type="NCBI Taxonomy" id="472175"/>
    <lineage>
        <taxon>Bacteria</taxon>
        <taxon>Pseudomonadati</taxon>
        <taxon>Pseudomonadota</taxon>
        <taxon>Alphaproteobacteria</taxon>
        <taxon>Hyphomicrobiales</taxon>
        <taxon>Phyllobacteriaceae</taxon>
        <taxon>Nitratireductor</taxon>
    </lineage>
</organism>
<feature type="signal peptide" evidence="1">
    <location>
        <begin position="1"/>
        <end position="23"/>
    </location>
</feature>
<dbReference type="AlphaFoldDB" id="A0A084U998"/>
<dbReference type="Pfam" id="PF06904">
    <property type="entry name" value="Extensin-like_C"/>
    <property type="match status" value="1"/>
</dbReference>
<keyword evidence="1" id="KW-0732">Signal</keyword>
<reference evidence="3 4" key="1">
    <citation type="submission" date="2014-05" db="EMBL/GenBank/DDBJ databases">
        <title>Draft Genome Sequence of Nitratireductor basaltis Strain UMTGB225, A Marine Bacterium Isolated from Green Barrel Tunicate.</title>
        <authorList>
            <person name="Gan H.Y."/>
        </authorList>
    </citation>
    <scope>NUCLEOTIDE SEQUENCE [LARGE SCALE GENOMIC DNA]</scope>
    <source>
        <strain evidence="3 4">UMTGB225</strain>
    </source>
</reference>
<dbReference type="OrthoDB" id="9809788at2"/>
<protein>
    <submittedName>
        <fullName evidence="3">Extensin-like protein</fullName>
    </submittedName>
</protein>
<sequence>MMLRPILLSIAMAAIAPVSPAPAASVTLPQEAPVPYPRPATPRPAPASLSLPANEAACRRDLDRLKVAYTPAAPVKAPGACSLPHPLKVTALSPHIAVAPAAIINCQTARAAALLMQTTGQKTALAHLGAPIARIRNASGYVCRRRNGQKRLSEHAYGNALDISRFTLSDGRRIDVRSYRASAERKFLKSIQSKACGIFKTVLGPGSDADHADHFHFDMRERSNGSTWCK</sequence>
<dbReference type="RefSeq" id="WP_036479547.1">
    <property type="nucleotide sequence ID" value="NZ_JMQM01000001.1"/>
</dbReference>
<proteinExistence type="predicted"/>
<dbReference type="PATRIC" id="fig|472175.3.peg.570"/>
<dbReference type="STRING" id="472175.EL18_00550"/>
<evidence type="ECO:0000259" key="2">
    <source>
        <dbReference type="Pfam" id="PF06904"/>
    </source>
</evidence>
<evidence type="ECO:0000256" key="1">
    <source>
        <dbReference type="SAM" id="SignalP"/>
    </source>
</evidence>
<evidence type="ECO:0000313" key="3">
    <source>
        <dbReference type="EMBL" id="KFB09534.1"/>
    </source>
</evidence>